<dbReference type="HOGENOM" id="CLU_1825099_0_0_1"/>
<name>W9XE38_9EURO</name>
<dbReference type="AlphaFoldDB" id="W9XE38"/>
<accession>W9XE38</accession>
<evidence type="ECO:0000313" key="2">
    <source>
        <dbReference type="Proteomes" id="UP000019471"/>
    </source>
</evidence>
<gene>
    <name evidence="1" type="ORF">A1O5_08488</name>
</gene>
<evidence type="ECO:0000313" key="1">
    <source>
        <dbReference type="EMBL" id="EXJ68694.1"/>
    </source>
</evidence>
<dbReference type="Proteomes" id="UP000019471">
    <property type="component" value="Unassembled WGS sequence"/>
</dbReference>
<dbReference type="EMBL" id="AMGX01000013">
    <property type="protein sequence ID" value="EXJ68694.1"/>
    <property type="molecule type" value="Genomic_DNA"/>
</dbReference>
<keyword evidence="2" id="KW-1185">Reference proteome</keyword>
<proteinExistence type="predicted"/>
<dbReference type="RefSeq" id="XP_007747260.1">
    <property type="nucleotide sequence ID" value="XM_007749070.1"/>
</dbReference>
<dbReference type="GeneID" id="19193187"/>
<reference evidence="1 2" key="1">
    <citation type="submission" date="2013-03" db="EMBL/GenBank/DDBJ databases">
        <title>The Genome Sequence of Cladophialophora psammophila CBS 110553.</title>
        <authorList>
            <consortium name="The Broad Institute Genomics Platform"/>
            <person name="Cuomo C."/>
            <person name="de Hoog S."/>
            <person name="Gorbushina A."/>
            <person name="Walker B."/>
            <person name="Young S.K."/>
            <person name="Zeng Q."/>
            <person name="Gargeya S."/>
            <person name="Fitzgerald M."/>
            <person name="Haas B."/>
            <person name="Abouelleil A."/>
            <person name="Allen A.W."/>
            <person name="Alvarado L."/>
            <person name="Arachchi H.M."/>
            <person name="Berlin A.M."/>
            <person name="Chapman S.B."/>
            <person name="Gainer-Dewar J."/>
            <person name="Goldberg J."/>
            <person name="Griggs A."/>
            <person name="Gujja S."/>
            <person name="Hansen M."/>
            <person name="Howarth C."/>
            <person name="Imamovic A."/>
            <person name="Ireland A."/>
            <person name="Larimer J."/>
            <person name="McCowan C."/>
            <person name="Murphy C."/>
            <person name="Pearson M."/>
            <person name="Poon T.W."/>
            <person name="Priest M."/>
            <person name="Roberts A."/>
            <person name="Saif S."/>
            <person name="Shea T."/>
            <person name="Sisk P."/>
            <person name="Sykes S."/>
            <person name="Wortman J."/>
            <person name="Nusbaum C."/>
            <person name="Birren B."/>
        </authorList>
    </citation>
    <scope>NUCLEOTIDE SEQUENCE [LARGE SCALE GENOMIC DNA]</scope>
    <source>
        <strain evidence="1 2">CBS 110553</strain>
    </source>
</reference>
<sequence>MSQSLTSGPMFWATLTTTRFRNVNSVSFNSASTASIPNPLVRFHFGSTPFVSRDRLTFRGISGTDRFIYEGVSFMADLIASDGDSLQELHPRETHALIRAVERVKELHANVLKHGPLGNPVNVDPDFPWWQDFPMLNLVDS</sequence>
<organism evidence="1 2">
    <name type="scientific">Cladophialophora psammophila CBS 110553</name>
    <dbReference type="NCBI Taxonomy" id="1182543"/>
    <lineage>
        <taxon>Eukaryota</taxon>
        <taxon>Fungi</taxon>
        <taxon>Dikarya</taxon>
        <taxon>Ascomycota</taxon>
        <taxon>Pezizomycotina</taxon>
        <taxon>Eurotiomycetes</taxon>
        <taxon>Chaetothyriomycetidae</taxon>
        <taxon>Chaetothyriales</taxon>
        <taxon>Herpotrichiellaceae</taxon>
        <taxon>Cladophialophora</taxon>
    </lineage>
</organism>
<comment type="caution">
    <text evidence="1">The sequence shown here is derived from an EMBL/GenBank/DDBJ whole genome shotgun (WGS) entry which is preliminary data.</text>
</comment>
<protein>
    <submittedName>
        <fullName evidence="1">Uncharacterized protein</fullName>
    </submittedName>
</protein>